<organism evidence="1 2">
    <name type="scientific">Fusarium solani subsp. cucurbitae</name>
    <name type="common">Neocosmosporum cucurbitae</name>
    <dbReference type="NCBI Taxonomy" id="2747967"/>
    <lineage>
        <taxon>Eukaryota</taxon>
        <taxon>Fungi</taxon>
        <taxon>Dikarya</taxon>
        <taxon>Ascomycota</taxon>
        <taxon>Pezizomycotina</taxon>
        <taxon>Sordariomycetes</taxon>
        <taxon>Hypocreomycetidae</taxon>
        <taxon>Hypocreales</taxon>
        <taxon>Nectriaceae</taxon>
        <taxon>Fusarium</taxon>
        <taxon>Fusarium solani species complex</taxon>
    </lineage>
</organism>
<gene>
    <name evidence="1" type="ORF">LCI18_005014</name>
</gene>
<dbReference type="EMBL" id="CP090033">
    <property type="protein sequence ID" value="UPK94079.1"/>
    <property type="molecule type" value="Genomic_DNA"/>
</dbReference>
<dbReference type="Proteomes" id="UP000830768">
    <property type="component" value="Chromosome 4"/>
</dbReference>
<evidence type="ECO:0000313" key="2">
    <source>
        <dbReference type="Proteomes" id="UP000830768"/>
    </source>
</evidence>
<sequence length="710" mass="79301">MTAAIASLLLQLWQVVSACLLGWISIVQSRPTARGDTISTNDRCIARKIEQEKVECLVLFGTQSGTAQIIAERLAREAHARFGLGCLVAPFDDYDFNNMSDISENTLVLLVMASYGDGEPTDDACEFYSLLTDESSWLDELGCNGLGNLKFGAFGLGNSTYTHYNKVMRQVNDRLLVSGAQRLGPLGESDDSKETPEETFLQWKEDMWSHAVKEMSLEERVAIFEPSYEVLEVQAQDDRTDKRSALSKHHGQGPIGATPVPIRSSCSLVSTHDRGCVHVELDLSGSDLCYETGDHLGVWPTNPQAEVERFLQKFGLWEKRKTVISIHRREGDFSSQTSFPSTISLEDLALYHLDICGPVSRQSLSVMADFVADEAQRTALKQLGEDKSQFLKLTEGKYFNTALLLEHLFPGSEAVTVPLAVLLECVPKLQPRFYSISSSATAEMQRPTITVSAQSLLVHGTSRRFLGVASNFILDSTRTRESQPVGASLLPPKAEGDDPPSLPVFVRTSSFRLPEGMSVPVLMIGPGTGVAPFRGFIRERVEQKRQGQEIGALTLFYGCRREDEDFLYKDEWSAYRDELGDKFQMHVAFSRQTEKKVYVQDILMEKLEEVTRVIRNHGAVYVCGDVRMGKGVYSTLRDILIKGEGISEDEAEERLRGMKQSRFYHREKGLLYLSGAALELTDTERAEYLERIAAVLNLVKRLRGIHACKF</sequence>
<proteinExistence type="predicted"/>
<evidence type="ECO:0000313" key="1">
    <source>
        <dbReference type="EMBL" id="UPK94079.1"/>
    </source>
</evidence>
<reference evidence="1" key="1">
    <citation type="submission" date="2021-11" db="EMBL/GenBank/DDBJ databases">
        <title>Fusarium solani-melongenae Genome sequencing and assembly.</title>
        <authorList>
            <person name="Xie S."/>
            <person name="Huang L."/>
            <person name="Zhang X."/>
        </authorList>
    </citation>
    <scope>NUCLEOTIDE SEQUENCE</scope>
    <source>
        <strain evidence="1">CRI 24-3</strain>
    </source>
</reference>
<name>A0ACD3YYN9_FUSSC</name>
<protein>
    <submittedName>
        <fullName evidence="1">Uncharacterized protein</fullName>
    </submittedName>
</protein>
<accession>A0ACD3YYN9</accession>
<keyword evidence="2" id="KW-1185">Reference proteome</keyword>